<dbReference type="InterPro" id="IPR006282">
    <property type="entry name" value="Thi_PPkinase"/>
</dbReference>
<organism evidence="7 8">
    <name type="scientific">Butyribacter intestini</name>
    <dbReference type="NCBI Taxonomy" id="1703332"/>
    <lineage>
        <taxon>Bacteria</taxon>
        <taxon>Bacillati</taxon>
        <taxon>Bacillota</taxon>
        <taxon>Clostridia</taxon>
        <taxon>Lachnospirales</taxon>
        <taxon>Lachnospiraceae</taxon>
        <taxon>Butyribacter</taxon>
    </lineage>
</organism>
<dbReference type="SMART" id="SM00983">
    <property type="entry name" value="TPK_B1_binding"/>
    <property type="match status" value="1"/>
</dbReference>
<dbReference type="Proteomes" id="UP000050833">
    <property type="component" value="Unassembled WGS sequence"/>
</dbReference>
<dbReference type="GO" id="GO:0009229">
    <property type="term" value="P:thiamine diphosphate biosynthetic process"/>
    <property type="evidence" value="ECO:0007669"/>
    <property type="project" value="InterPro"/>
</dbReference>
<dbReference type="PANTHER" id="PTHR41299:SF1">
    <property type="entry name" value="THIAMINE PYROPHOSPHOKINASE"/>
    <property type="match status" value="1"/>
</dbReference>
<dbReference type="Pfam" id="PF04263">
    <property type="entry name" value="TPK_catalytic"/>
    <property type="match status" value="1"/>
</dbReference>
<dbReference type="EC" id="2.7.6.2" evidence="5"/>
<evidence type="ECO:0000259" key="6">
    <source>
        <dbReference type="SMART" id="SM00983"/>
    </source>
</evidence>
<dbReference type="GO" id="GO:0006772">
    <property type="term" value="P:thiamine metabolic process"/>
    <property type="evidence" value="ECO:0007669"/>
    <property type="project" value="UniProtKB-UniRule"/>
</dbReference>
<gene>
    <name evidence="7" type="ORF">APZ18_06820</name>
</gene>
<dbReference type="NCBIfam" id="TIGR01378">
    <property type="entry name" value="thi_PPkinase"/>
    <property type="match status" value="1"/>
</dbReference>
<accession>A0AAW3JPM6</accession>
<dbReference type="GO" id="GO:0030975">
    <property type="term" value="F:thiamine binding"/>
    <property type="evidence" value="ECO:0007669"/>
    <property type="project" value="InterPro"/>
</dbReference>
<evidence type="ECO:0000313" key="7">
    <source>
        <dbReference type="EMBL" id="KQC84469.1"/>
    </source>
</evidence>
<dbReference type="GO" id="GO:0016301">
    <property type="term" value="F:kinase activity"/>
    <property type="evidence" value="ECO:0007669"/>
    <property type="project" value="UniProtKB-KW"/>
</dbReference>
<dbReference type="CDD" id="cd07995">
    <property type="entry name" value="TPK"/>
    <property type="match status" value="1"/>
</dbReference>
<dbReference type="Pfam" id="PF04265">
    <property type="entry name" value="TPK_B1_binding"/>
    <property type="match status" value="1"/>
</dbReference>
<dbReference type="Gene3D" id="3.40.50.10240">
    <property type="entry name" value="Thiamin pyrophosphokinase, catalytic domain"/>
    <property type="match status" value="1"/>
</dbReference>
<dbReference type="GO" id="GO:0004788">
    <property type="term" value="F:thiamine diphosphokinase activity"/>
    <property type="evidence" value="ECO:0007669"/>
    <property type="project" value="UniProtKB-UniRule"/>
</dbReference>
<sequence>MKMTDNKTFGKTLLLSGGKTDIDFVSIYLKSHKFDTVVCADSGLETACKLDVKVDCFMGDFDSVSPGILDKYMNKMIKSSIDAQFIRYPAEKDATDTELVLDYILENYPSQIIIIGATGGRIDHLLANIGILSKALENGVETYIIDSYNKIYLIDGETELHKDDIWSKYISFYPYTDEVKNLRLSGLKYELEGVDVIKGSSRTVSNEFAEGVDKAYVSFDSGILTVIQSKDK</sequence>
<name>A0AAW3JPM6_9FIRM</name>
<keyword evidence="3" id="KW-0418">Kinase</keyword>
<dbReference type="InterPro" id="IPR007371">
    <property type="entry name" value="TPK_catalytic"/>
</dbReference>
<evidence type="ECO:0000313" key="8">
    <source>
        <dbReference type="Proteomes" id="UP000050833"/>
    </source>
</evidence>
<keyword evidence="1" id="KW-0808">Transferase</keyword>
<evidence type="ECO:0000256" key="1">
    <source>
        <dbReference type="ARBA" id="ARBA00022679"/>
    </source>
</evidence>
<keyword evidence="8" id="KW-1185">Reference proteome</keyword>
<dbReference type="SUPFAM" id="SSF63999">
    <property type="entry name" value="Thiamin pyrophosphokinase, catalytic domain"/>
    <property type="match status" value="1"/>
</dbReference>
<dbReference type="GO" id="GO:0005524">
    <property type="term" value="F:ATP binding"/>
    <property type="evidence" value="ECO:0007669"/>
    <property type="project" value="UniProtKB-KW"/>
</dbReference>
<dbReference type="InterPro" id="IPR007373">
    <property type="entry name" value="Thiamin_PyroPKinase_B1-bd"/>
</dbReference>
<feature type="domain" description="Thiamin pyrophosphokinase thiamin-binding" evidence="6">
    <location>
        <begin position="156"/>
        <end position="224"/>
    </location>
</feature>
<evidence type="ECO:0000256" key="4">
    <source>
        <dbReference type="ARBA" id="ARBA00022840"/>
    </source>
</evidence>
<comment type="caution">
    <text evidence="7">The sequence shown here is derived from an EMBL/GenBank/DDBJ whole genome shotgun (WGS) entry which is preliminary data.</text>
</comment>
<dbReference type="AlphaFoldDB" id="A0AAW3JPM6"/>
<keyword evidence="2" id="KW-0547">Nucleotide-binding</keyword>
<dbReference type="SUPFAM" id="SSF63862">
    <property type="entry name" value="Thiamin pyrophosphokinase, substrate-binding domain"/>
    <property type="match status" value="1"/>
</dbReference>
<dbReference type="PANTHER" id="PTHR41299">
    <property type="entry name" value="THIAMINE PYROPHOSPHOKINASE"/>
    <property type="match status" value="1"/>
</dbReference>
<dbReference type="EMBL" id="LLKB01000005">
    <property type="protein sequence ID" value="KQC84469.1"/>
    <property type="molecule type" value="Genomic_DNA"/>
</dbReference>
<proteinExistence type="predicted"/>
<dbReference type="InterPro" id="IPR036759">
    <property type="entry name" value="TPK_catalytic_sf"/>
</dbReference>
<evidence type="ECO:0000256" key="2">
    <source>
        <dbReference type="ARBA" id="ARBA00022741"/>
    </source>
</evidence>
<dbReference type="InterPro" id="IPR053149">
    <property type="entry name" value="TPK"/>
</dbReference>
<keyword evidence="4" id="KW-0067">ATP-binding</keyword>
<evidence type="ECO:0000256" key="3">
    <source>
        <dbReference type="ARBA" id="ARBA00022777"/>
    </source>
</evidence>
<evidence type="ECO:0000256" key="5">
    <source>
        <dbReference type="NCBIfam" id="TIGR01378"/>
    </source>
</evidence>
<reference evidence="7 8" key="1">
    <citation type="submission" date="2015-10" db="EMBL/GenBank/DDBJ databases">
        <title>Butyribacter intestini gen. nov., sp. nov., a butyric acid-producing bacterium of the family Lachnospiraceae isolated from the human faeces.</title>
        <authorList>
            <person name="Zou Y."/>
            <person name="Xue W."/>
            <person name="Luo G."/>
            <person name="Lv M."/>
        </authorList>
    </citation>
    <scope>NUCLEOTIDE SEQUENCE [LARGE SCALE GENOMIC DNA]</scope>
    <source>
        <strain evidence="7 8">TF01-11</strain>
    </source>
</reference>
<protein>
    <recommendedName>
        <fullName evidence="5">Thiamine diphosphokinase</fullName>
        <ecNumber evidence="5">2.7.6.2</ecNumber>
    </recommendedName>
</protein>
<dbReference type="InterPro" id="IPR036371">
    <property type="entry name" value="TPK_B1-bd_sf"/>
</dbReference>